<evidence type="ECO:0000256" key="4">
    <source>
        <dbReference type="ARBA" id="ARBA00022679"/>
    </source>
</evidence>
<evidence type="ECO:0000313" key="9">
    <source>
        <dbReference type="EMBL" id="EFJ18779.1"/>
    </source>
</evidence>
<proteinExistence type="inferred from homology"/>
<gene>
    <name evidence="9" type="ORF">SELMODRAFT_111843</name>
</gene>
<dbReference type="GO" id="GO:0035243">
    <property type="term" value="F:protein-arginine omega-N symmetric methyltransferase activity"/>
    <property type="evidence" value="ECO:0000318"/>
    <property type="project" value="GO_Central"/>
</dbReference>
<dbReference type="Proteomes" id="UP000001514">
    <property type="component" value="Unassembled WGS sequence"/>
</dbReference>
<dbReference type="KEGG" id="smo:SELMODRAFT_111843"/>
<dbReference type="PANTHER" id="PTHR12049">
    <property type="entry name" value="PROTEIN ARGININE METHYLTRANSFERASE NDUFAF7, MITOCHONDRIAL"/>
    <property type="match status" value="1"/>
</dbReference>
<comment type="similarity">
    <text evidence="2 7">Belongs to the NDUFAF7 family.</text>
</comment>
<dbReference type="EC" id="2.1.1.320" evidence="7"/>
<evidence type="ECO:0000256" key="3">
    <source>
        <dbReference type="ARBA" id="ARBA00022603"/>
    </source>
</evidence>
<dbReference type="GO" id="GO:0005739">
    <property type="term" value="C:mitochondrion"/>
    <property type="evidence" value="ECO:0000318"/>
    <property type="project" value="GO_Central"/>
</dbReference>
<dbReference type="GO" id="GO:0032259">
    <property type="term" value="P:methylation"/>
    <property type="evidence" value="ECO:0007669"/>
    <property type="project" value="UniProtKB-KW"/>
</dbReference>
<dbReference type="GO" id="GO:0032981">
    <property type="term" value="P:mitochondrial respiratory chain complex I assembly"/>
    <property type="evidence" value="ECO:0000318"/>
    <property type="project" value="GO_Central"/>
</dbReference>
<comment type="catalytic activity">
    <reaction evidence="6 7">
        <text>L-arginyl-[protein] + 2 S-adenosyl-L-methionine = N(omega),N(omega)'-dimethyl-L-arginyl-[protein] + 2 S-adenosyl-L-homocysteine + 2 H(+)</text>
        <dbReference type="Rhea" id="RHEA:48108"/>
        <dbReference type="Rhea" id="RHEA-COMP:10532"/>
        <dbReference type="Rhea" id="RHEA-COMP:11992"/>
        <dbReference type="ChEBI" id="CHEBI:15378"/>
        <dbReference type="ChEBI" id="CHEBI:29965"/>
        <dbReference type="ChEBI" id="CHEBI:57856"/>
        <dbReference type="ChEBI" id="CHEBI:59789"/>
        <dbReference type="ChEBI" id="CHEBI:88221"/>
        <dbReference type="EC" id="2.1.1.320"/>
    </reaction>
</comment>
<name>D8S9A3_SELML</name>
<keyword evidence="10" id="KW-1185">Reference proteome</keyword>
<keyword evidence="4 7" id="KW-0808">Transferase</keyword>
<accession>D8S9A3</accession>
<evidence type="ECO:0000256" key="8">
    <source>
        <dbReference type="SAM" id="MobiDB-lite"/>
    </source>
</evidence>
<dbReference type="EMBL" id="GL377608">
    <property type="protein sequence ID" value="EFJ18779.1"/>
    <property type="molecule type" value="Genomic_DNA"/>
</dbReference>
<sequence>MEEVLTNPSAGYYLHQEVFGAAGSFITSPDVSQMFGEMIGIWSVSLWEQMGKPRKLQLVELGPGRGTLMQDLLRSTLTFKDFSKALSIHFVECSPALRKQQRRALQCPSEEKKHEGGDRPAVENSRSQRFETNVAWYLDLKDVPRGVPTIIIAQEFFDALPIHQFQHRLSQKTPVGWCEKLIDVDSRQANPFRFVLSSQPTAATLLYLKKRLNWITAVEEESIHHIEVCPKALQVSQEIAKRVAEDSGGGIIIDYGKDEPVTDSFQAIRNHEFVNVLDKPGTADLSAHVDFAAIKRMVAETASPTVSTYGPIFQQEFLAMLGINVRLEALVKDASDEQGEKLQLGYWRLVGEGPPPWLSEGDDGYKIQGMGKHYRVLAIADSKLGAPACFRQ</sequence>
<dbReference type="Gene3D" id="3.40.50.12710">
    <property type="match status" value="1"/>
</dbReference>
<dbReference type="eggNOG" id="KOG2901">
    <property type="taxonomic scope" value="Eukaryota"/>
</dbReference>
<dbReference type="InParanoid" id="D8S9A3"/>
<dbReference type="STRING" id="88036.D8S9A3"/>
<organism evidence="10">
    <name type="scientific">Selaginella moellendorffii</name>
    <name type="common">Spikemoss</name>
    <dbReference type="NCBI Taxonomy" id="88036"/>
    <lineage>
        <taxon>Eukaryota</taxon>
        <taxon>Viridiplantae</taxon>
        <taxon>Streptophyta</taxon>
        <taxon>Embryophyta</taxon>
        <taxon>Tracheophyta</taxon>
        <taxon>Lycopodiopsida</taxon>
        <taxon>Selaginellales</taxon>
        <taxon>Selaginellaceae</taxon>
        <taxon>Selaginella</taxon>
    </lineage>
</organism>
<feature type="compositionally biased region" description="Basic and acidic residues" evidence="8">
    <location>
        <begin position="109"/>
        <end position="124"/>
    </location>
</feature>
<dbReference type="Pfam" id="PF02636">
    <property type="entry name" value="Methyltransf_28"/>
    <property type="match status" value="1"/>
</dbReference>
<comment type="subcellular location">
    <subcellularLocation>
        <location evidence="1 7">Mitochondrion</location>
    </subcellularLocation>
</comment>
<dbReference type="HOGENOM" id="CLU_024840_3_1_1"/>
<dbReference type="PANTHER" id="PTHR12049:SF7">
    <property type="entry name" value="PROTEIN ARGININE METHYLTRANSFERASE NDUFAF7, MITOCHONDRIAL"/>
    <property type="match status" value="1"/>
</dbReference>
<evidence type="ECO:0000256" key="5">
    <source>
        <dbReference type="ARBA" id="ARBA00023128"/>
    </source>
</evidence>
<dbReference type="InterPro" id="IPR003788">
    <property type="entry name" value="NDUFAF7"/>
</dbReference>
<dbReference type="InterPro" id="IPR029063">
    <property type="entry name" value="SAM-dependent_MTases_sf"/>
</dbReference>
<keyword evidence="5 7" id="KW-0496">Mitochondrion</keyword>
<feature type="region of interest" description="Disordered" evidence="8">
    <location>
        <begin position="104"/>
        <end position="124"/>
    </location>
</feature>
<keyword evidence="3 7" id="KW-0489">Methyltransferase</keyword>
<dbReference type="OMA" id="YYHPQRN"/>
<evidence type="ECO:0000256" key="2">
    <source>
        <dbReference type="ARBA" id="ARBA00005891"/>
    </source>
</evidence>
<dbReference type="InterPro" id="IPR038375">
    <property type="entry name" value="NDUFAF7_sf"/>
</dbReference>
<evidence type="ECO:0000256" key="1">
    <source>
        <dbReference type="ARBA" id="ARBA00004173"/>
    </source>
</evidence>
<evidence type="ECO:0000313" key="10">
    <source>
        <dbReference type="Proteomes" id="UP000001514"/>
    </source>
</evidence>
<evidence type="ECO:0000256" key="7">
    <source>
        <dbReference type="RuleBase" id="RU364114"/>
    </source>
</evidence>
<reference evidence="9 10" key="1">
    <citation type="journal article" date="2011" name="Science">
        <title>The Selaginella genome identifies genetic changes associated with the evolution of vascular plants.</title>
        <authorList>
            <person name="Banks J.A."/>
            <person name="Nishiyama T."/>
            <person name="Hasebe M."/>
            <person name="Bowman J.L."/>
            <person name="Gribskov M."/>
            <person name="dePamphilis C."/>
            <person name="Albert V.A."/>
            <person name="Aono N."/>
            <person name="Aoyama T."/>
            <person name="Ambrose B.A."/>
            <person name="Ashton N.W."/>
            <person name="Axtell M.J."/>
            <person name="Barker E."/>
            <person name="Barker M.S."/>
            <person name="Bennetzen J.L."/>
            <person name="Bonawitz N.D."/>
            <person name="Chapple C."/>
            <person name="Cheng C."/>
            <person name="Correa L.G."/>
            <person name="Dacre M."/>
            <person name="DeBarry J."/>
            <person name="Dreyer I."/>
            <person name="Elias M."/>
            <person name="Engstrom E.M."/>
            <person name="Estelle M."/>
            <person name="Feng L."/>
            <person name="Finet C."/>
            <person name="Floyd S.K."/>
            <person name="Frommer W.B."/>
            <person name="Fujita T."/>
            <person name="Gramzow L."/>
            <person name="Gutensohn M."/>
            <person name="Harholt J."/>
            <person name="Hattori M."/>
            <person name="Heyl A."/>
            <person name="Hirai T."/>
            <person name="Hiwatashi Y."/>
            <person name="Ishikawa M."/>
            <person name="Iwata M."/>
            <person name="Karol K.G."/>
            <person name="Koehler B."/>
            <person name="Kolukisaoglu U."/>
            <person name="Kubo M."/>
            <person name="Kurata T."/>
            <person name="Lalonde S."/>
            <person name="Li K."/>
            <person name="Li Y."/>
            <person name="Litt A."/>
            <person name="Lyons E."/>
            <person name="Manning G."/>
            <person name="Maruyama T."/>
            <person name="Michael T.P."/>
            <person name="Mikami K."/>
            <person name="Miyazaki S."/>
            <person name="Morinaga S."/>
            <person name="Murata T."/>
            <person name="Mueller-Roeber B."/>
            <person name="Nelson D.R."/>
            <person name="Obara M."/>
            <person name="Oguri Y."/>
            <person name="Olmstead R.G."/>
            <person name="Onodera N."/>
            <person name="Petersen B.L."/>
            <person name="Pils B."/>
            <person name="Prigge M."/>
            <person name="Rensing S.A."/>
            <person name="Riano-Pachon D.M."/>
            <person name="Roberts A.W."/>
            <person name="Sato Y."/>
            <person name="Scheller H.V."/>
            <person name="Schulz B."/>
            <person name="Schulz C."/>
            <person name="Shakirov E.V."/>
            <person name="Shibagaki N."/>
            <person name="Shinohara N."/>
            <person name="Shippen D.E."/>
            <person name="Soerensen I."/>
            <person name="Sotooka R."/>
            <person name="Sugimoto N."/>
            <person name="Sugita M."/>
            <person name="Sumikawa N."/>
            <person name="Tanurdzic M."/>
            <person name="Theissen G."/>
            <person name="Ulvskov P."/>
            <person name="Wakazuki S."/>
            <person name="Weng J.K."/>
            <person name="Willats W.W."/>
            <person name="Wipf D."/>
            <person name="Wolf P.G."/>
            <person name="Yang L."/>
            <person name="Zimmer A.D."/>
            <person name="Zhu Q."/>
            <person name="Mitros T."/>
            <person name="Hellsten U."/>
            <person name="Loque D."/>
            <person name="Otillar R."/>
            <person name="Salamov A."/>
            <person name="Schmutz J."/>
            <person name="Shapiro H."/>
            <person name="Lindquist E."/>
            <person name="Lucas S."/>
            <person name="Rokhsar D."/>
            <person name="Grigoriev I.V."/>
        </authorList>
    </citation>
    <scope>NUCLEOTIDE SEQUENCE [LARGE SCALE GENOMIC DNA]</scope>
</reference>
<dbReference type="SUPFAM" id="SSF53335">
    <property type="entry name" value="S-adenosyl-L-methionine-dependent methyltransferases"/>
    <property type="match status" value="1"/>
</dbReference>
<evidence type="ECO:0000256" key="6">
    <source>
        <dbReference type="ARBA" id="ARBA00048612"/>
    </source>
</evidence>
<dbReference type="AlphaFoldDB" id="D8S9A3"/>
<dbReference type="Gramene" id="EFJ18779">
    <property type="protein sequence ID" value="EFJ18779"/>
    <property type="gene ID" value="SELMODRAFT_111843"/>
</dbReference>
<protein>
    <recommendedName>
        <fullName evidence="7">Protein arginine methyltransferase NDUFAF7</fullName>
        <ecNumber evidence="7">2.1.1.320</ecNumber>
    </recommendedName>
</protein>
<comment type="function">
    <text evidence="7">Arginine methyltransferase involved in the assembly or stability of mitochondrial NADH:ubiquinone oxidoreductase complex (complex I).</text>
</comment>